<comment type="caution">
    <text evidence="3">The sequence shown here is derived from an EMBL/GenBank/DDBJ whole genome shotgun (WGS) entry which is preliminary data.</text>
</comment>
<keyword evidence="4" id="KW-1185">Reference proteome</keyword>
<sequence length="229" mass="24887">MLLQELSRTSGVSVASIKYYRREGLLPPGERLTATRFDYGPRHRDRLDLIQVLREAAGSSIAEIRALCAVLDDPDRPIIAALEIAQALALRVPAQSLRDEVPHDEDPRIAPLLAELGWPDVPTVPRTALDALLREMRSMEIPVSPESLLRYARPMARIAAEDLEDIRRPGGAPPEVAPSPDVIVMRAVVGSLAFARLLVVLRALGHASLTLSDAGLSRTHDGSAPPRDG</sequence>
<dbReference type="InterPro" id="IPR009061">
    <property type="entry name" value="DNA-bd_dom_put_sf"/>
</dbReference>
<dbReference type="GO" id="GO:0003677">
    <property type="term" value="F:DNA binding"/>
    <property type="evidence" value="ECO:0007669"/>
    <property type="project" value="UniProtKB-KW"/>
</dbReference>
<dbReference type="Pfam" id="PF13411">
    <property type="entry name" value="MerR_1"/>
    <property type="match status" value="1"/>
</dbReference>
<dbReference type="PANTHER" id="PTHR30204">
    <property type="entry name" value="REDOX-CYCLING DRUG-SENSING TRANSCRIPTIONAL ACTIVATOR SOXR"/>
    <property type="match status" value="1"/>
</dbReference>
<dbReference type="RefSeq" id="WP_038373373.1">
    <property type="nucleotide sequence ID" value="NZ_KK069999.1"/>
</dbReference>
<dbReference type="STRING" id="396014.BF93_03390"/>
<dbReference type="Gene3D" id="1.10.1660.10">
    <property type="match status" value="1"/>
</dbReference>
<dbReference type="InterPro" id="IPR047057">
    <property type="entry name" value="MerR_fam"/>
</dbReference>
<dbReference type="InterPro" id="IPR000551">
    <property type="entry name" value="MerR-type_HTH_dom"/>
</dbReference>
<dbReference type="PROSITE" id="PS50937">
    <property type="entry name" value="HTH_MERR_2"/>
    <property type="match status" value="1"/>
</dbReference>
<keyword evidence="1" id="KW-0238">DNA-binding</keyword>
<dbReference type="SMART" id="SM00422">
    <property type="entry name" value="HTH_MERR"/>
    <property type="match status" value="1"/>
</dbReference>
<dbReference type="PATRIC" id="fig|396014.3.peg.2706"/>
<gene>
    <name evidence="3" type="ORF">BF93_03390</name>
</gene>
<dbReference type="OrthoDB" id="5242095at2"/>
<dbReference type="eggNOG" id="COG0789">
    <property type="taxonomic scope" value="Bacteria"/>
</dbReference>
<evidence type="ECO:0000256" key="1">
    <source>
        <dbReference type="ARBA" id="ARBA00023125"/>
    </source>
</evidence>
<dbReference type="GO" id="GO:0003700">
    <property type="term" value="F:DNA-binding transcription factor activity"/>
    <property type="evidence" value="ECO:0007669"/>
    <property type="project" value="InterPro"/>
</dbReference>
<name>Z9JRP2_9MICO</name>
<dbReference type="Proteomes" id="UP000023067">
    <property type="component" value="Unassembled WGS sequence"/>
</dbReference>
<evidence type="ECO:0000313" key="3">
    <source>
        <dbReference type="EMBL" id="EWS80427.1"/>
    </source>
</evidence>
<dbReference type="PANTHER" id="PTHR30204:SF98">
    <property type="entry name" value="HTH-TYPE TRANSCRIPTIONAL REGULATOR ADHR"/>
    <property type="match status" value="1"/>
</dbReference>
<organism evidence="3 4">
    <name type="scientific">Brachybacterium phenoliresistens</name>
    <dbReference type="NCBI Taxonomy" id="396014"/>
    <lineage>
        <taxon>Bacteria</taxon>
        <taxon>Bacillati</taxon>
        <taxon>Actinomycetota</taxon>
        <taxon>Actinomycetes</taxon>
        <taxon>Micrococcales</taxon>
        <taxon>Dermabacteraceae</taxon>
        <taxon>Brachybacterium</taxon>
    </lineage>
</organism>
<evidence type="ECO:0000259" key="2">
    <source>
        <dbReference type="PROSITE" id="PS50937"/>
    </source>
</evidence>
<dbReference type="HOGENOM" id="CLU_102175_0_0_11"/>
<proteinExistence type="predicted"/>
<dbReference type="AlphaFoldDB" id="Z9JRP2"/>
<reference evidence="3 4" key="1">
    <citation type="submission" date="2014-02" db="EMBL/GenBank/DDBJ databases">
        <title>Genome sequence of Brachybacterium phenoliresistens strain W13A50.</title>
        <authorList>
            <person name="Wang X."/>
        </authorList>
    </citation>
    <scope>NUCLEOTIDE SEQUENCE [LARGE SCALE GENOMIC DNA]</scope>
    <source>
        <strain evidence="3 4">W13A50</strain>
    </source>
</reference>
<dbReference type="EMBL" id="JDYK01000015">
    <property type="protein sequence ID" value="EWS80427.1"/>
    <property type="molecule type" value="Genomic_DNA"/>
</dbReference>
<feature type="domain" description="HTH merR-type" evidence="2">
    <location>
        <begin position="1"/>
        <end position="70"/>
    </location>
</feature>
<evidence type="ECO:0000313" key="4">
    <source>
        <dbReference type="Proteomes" id="UP000023067"/>
    </source>
</evidence>
<accession>Z9JRP2</accession>
<dbReference type="SUPFAM" id="SSF46955">
    <property type="entry name" value="Putative DNA-binding domain"/>
    <property type="match status" value="1"/>
</dbReference>
<protein>
    <submittedName>
        <fullName evidence="3">MerR family transcriptional regulator</fullName>
    </submittedName>
</protein>